<gene>
    <name evidence="18" type="ORF">AXF14_01450</name>
</gene>
<keyword evidence="8 18" id="KW-0418">Kinase</keyword>
<dbReference type="PROSITE" id="PS50109">
    <property type="entry name" value="HIS_KIN"/>
    <property type="match status" value="1"/>
</dbReference>
<evidence type="ECO:0000256" key="4">
    <source>
        <dbReference type="ARBA" id="ARBA00022553"/>
    </source>
</evidence>
<evidence type="ECO:0000259" key="16">
    <source>
        <dbReference type="PROSITE" id="PS50109"/>
    </source>
</evidence>
<comment type="subcellular location">
    <subcellularLocation>
        <location evidence="2">Cell membrane</location>
    </subcellularLocation>
</comment>
<organism evidence="18 19">
    <name type="scientific">Actinomyces radicidentis</name>
    <dbReference type="NCBI Taxonomy" id="111015"/>
    <lineage>
        <taxon>Bacteria</taxon>
        <taxon>Bacillati</taxon>
        <taxon>Actinomycetota</taxon>
        <taxon>Actinomycetes</taxon>
        <taxon>Actinomycetales</taxon>
        <taxon>Actinomycetaceae</taxon>
        <taxon>Actinomyces</taxon>
    </lineage>
</organism>
<evidence type="ECO:0000256" key="12">
    <source>
        <dbReference type="ARBA" id="ARBA00023136"/>
    </source>
</evidence>
<dbReference type="CDD" id="cd00075">
    <property type="entry name" value="HATPase"/>
    <property type="match status" value="1"/>
</dbReference>
<evidence type="ECO:0000256" key="13">
    <source>
        <dbReference type="ARBA" id="ARBA00035305"/>
    </source>
</evidence>
<evidence type="ECO:0000256" key="5">
    <source>
        <dbReference type="ARBA" id="ARBA00022679"/>
    </source>
</evidence>
<evidence type="ECO:0000256" key="10">
    <source>
        <dbReference type="ARBA" id="ARBA00022989"/>
    </source>
</evidence>
<feature type="compositionally biased region" description="Low complexity" evidence="14">
    <location>
        <begin position="560"/>
        <end position="579"/>
    </location>
</feature>
<evidence type="ECO:0000256" key="2">
    <source>
        <dbReference type="ARBA" id="ARBA00004236"/>
    </source>
</evidence>
<dbReference type="AlphaFoldDB" id="A0A109W395"/>
<dbReference type="Gene3D" id="3.30.565.10">
    <property type="entry name" value="Histidine kinase-like ATPase, C-terminal domain"/>
    <property type="match status" value="1"/>
</dbReference>
<dbReference type="InterPro" id="IPR036097">
    <property type="entry name" value="HisK_dim/P_sf"/>
</dbReference>
<dbReference type="EC" id="2.7.13.3" evidence="3"/>
<evidence type="ECO:0000256" key="7">
    <source>
        <dbReference type="ARBA" id="ARBA00022741"/>
    </source>
</evidence>
<dbReference type="InterPro" id="IPR050428">
    <property type="entry name" value="TCS_sensor_his_kinase"/>
</dbReference>
<evidence type="ECO:0000256" key="1">
    <source>
        <dbReference type="ARBA" id="ARBA00000085"/>
    </source>
</evidence>
<dbReference type="SMART" id="SM00387">
    <property type="entry name" value="HATPase_c"/>
    <property type="match status" value="1"/>
</dbReference>
<keyword evidence="10 15" id="KW-1133">Transmembrane helix</keyword>
<dbReference type="InterPro" id="IPR047669">
    <property type="entry name" value="MtrAB_MtrB"/>
</dbReference>
<dbReference type="GO" id="GO:0005524">
    <property type="term" value="F:ATP binding"/>
    <property type="evidence" value="ECO:0007669"/>
    <property type="project" value="UniProtKB-KW"/>
</dbReference>
<evidence type="ECO:0000256" key="3">
    <source>
        <dbReference type="ARBA" id="ARBA00012438"/>
    </source>
</evidence>
<evidence type="ECO:0000256" key="14">
    <source>
        <dbReference type="SAM" id="MobiDB-lite"/>
    </source>
</evidence>
<evidence type="ECO:0000313" key="18">
    <source>
        <dbReference type="EMBL" id="AMD88355.1"/>
    </source>
</evidence>
<dbReference type="SUPFAM" id="SSF55874">
    <property type="entry name" value="ATPase domain of HSP90 chaperone/DNA topoisomerase II/histidine kinase"/>
    <property type="match status" value="1"/>
</dbReference>
<dbReference type="InterPro" id="IPR005467">
    <property type="entry name" value="His_kinase_dom"/>
</dbReference>
<dbReference type="InterPro" id="IPR036890">
    <property type="entry name" value="HATPase_C_sf"/>
</dbReference>
<dbReference type="Pfam" id="PF02518">
    <property type="entry name" value="HATPase_c"/>
    <property type="match status" value="1"/>
</dbReference>
<dbReference type="Gene3D" id="1.10.287.130">
    <property type="match status" value="1"/>
</dbReference>
<dbReference type="SMART" id="SM00304">
    <property type="entry name" value="HAMP"/>
    <property type="match status" value="1"/>
</dbReference>
<feature type="region of interest" description="Disordered" evidence="14">
    <location>
        <begin position="518"/>
        <end position="612"/>
    </location>
</feature>
<evidence type="ECO:0000256" key="6">
    <source>
        <dbReference type="ARBA" id="ARBA00022692"/>
    </source>
</evidence>
<keyword evidence="9" id="KW-0067">ATP-binding</keyword>
<dbReference type="PRINTS" id="PR00344">
    <property type="entry name" value="BCTRLSENSOR"/>
</dbReference>
<dbReference type="InterPro" id="IPR003594">
    <property type="entry name" value="HATPase_dom"/>
</dbReference>
<dbReference type="KEGG" id="ard:AXF14_01450"/>
<dbReference type="STRING" id="111015.AXF14_01450"/>
<keyword evidence="7" id="KW-0547">Nucleotide-binding</keyword>
<sequence>MALLATAAGIVLIALLLTGVTSRVRDDVFNDRRDAVLADARQRVATVQAEFDDTTVTTADEAAAAVQYEVSRIKGSSSGTGGVGVVMLRSGSDASSAAINDLATDTRLSSLVTPELEKAVDDAAVKGDTGAQFWQSVSVPAASGDGTAPGIIVGSRASLPVAGDYDLYLVYSLEPEQRLISTAARAIELAGVGFLLILILGVWGLTWRVLIPVRRTSLAAQRLASGLLSERLAVAGEDELAALARSFNDMADALESQIKRLENLSELQRLFVSDVSHELRTPLSSIRLASEQIMDARDEINDPFAVRSIEILQDQVDRFTRMLEDLLAISRIDSGRVQLSVEETDLRAVVERVVGDLGVQIEERSAVVTIAPAPEPLIAEMDAVRVERIVRNFVTNALDHAKEGEPPRIDVTLAGTDTIVAVRVRDHGVGMSPDVLGKVFDRFYRADPSRKRTLGGTGLGLSISLEDAHLHGGTLENWGWPGDGSAFLMVLPRSLGPDGTPGVLTGAWPLGAVPDDAPVVSRSTSRRDPAAPAPSSAIGPVPVSRRAEGVHHDDEDDETPTAPTAPTPDLAAEPRGGARPVPPPAAGRRVTVRVPGDAPSARTPDAPKGGAR</sequence>
<dbReference type="OrthoDB" id="9786919at2"/>
<dbReference type="PROSITE" id="PS50885">
    <property type="entry name" value="HAMP"/>
    <property type="match status" value="1"/>
</dbReference>
<dbReference type="FunFam" id="3.30.565.10:FF:000013">
    <property type="entry name" value="Two-component sensor histidine kinase"/>
    <property type="match status" value="1"/>
</dbReference>
<feature type="domain" description="HAMP" evidence="17">
    <location>
        <begin position="207"/>
        <end position="259"/>
    </location>
</feature>
<evidence type="ECO:0000256" key="9">
    <source>
        <dbReference type="ARBA" id="ARBA00022840"/>
    </source>
</evidence>
<dbReference type="NCBIfam" id="NF040691">
    <property type="entry name" value="MtrAB_MtrB"/>
    <property type="match status" value="1"/>
</dbReference>
<dbReference type="SUPFAM" id="SSF158472">
    <property type="entry name" value="HAMP domain-like"/>
    <property type="match status" value="1"/>
</dbReference>
<keyword evidence="6 15" id="KW-0812">Transmembrane</keyword>
<dbReference type="SMART" id="SM00388">
    <property type="entry name" value="HisKA"/>
    <property type="match status" value="1"/>
</dbReference>
<feature type="compositionally biased region" description="Low complexity" evidence="14">
    <location>
        <begin position="586"/>
        <end position="596"/>
    </location>
</feature>
<dbReference type="EMBL" id="CP014228">
    <property type="protein sequence ID" value="AMD88355.1"/>
    <property type="molecule type" value="Genomic_DNA"/>
</dbReference>
<dbReference type="PANTHER" id="PTHR45436">
    <property type="entry name" value="SENSOR HISTIDINE KINASE YKOH"/>
    <property type="match status" value="1"/>
</dbReference>
<dbReference type="Pfam" id="PF00512">
    <property type="entry name" value="HisKA"/>
    <property type="match status" value="1"/>
</dbReference>
<keyword evidence="4" id="KW-0597">Phosphoprotein</keyword>
<dbReference type="InterPro" id="IPR003661">
    <property type="entry name" value="HisK_dim/P_dom"/>
</dbReference>
<feature type="domain" description="Histidine kinase" evidence="16">
    <location>
        <begin position="274"/>
        <end position="495"/>
    </location>
</feature>
<protein>
    <recommendedName>
        <fullName evidence="13">Sensor histidine kinase MtrB</fullName>
        <ecNumber evidence="3">2.7.13.3</ecNumber>
    </recommendedName>
</protein>
<reference evidence="19" key="1">
    <citation type="submission" date="2016-02" db="EMBL/GenBank/DDBJ databases">
        <authorList>
            <person name="Holder M.E."/>
            <person name="Ajami N.J."/>
            <person name="Petrosino J.F."/>
        </authorList>
    </citation>
    <scope>NUCLEOTIDE SEQUENCE [LARGE SCALE GENOMIC DNA]</scope>
    <source>
        <strain evidence="19">CCUG 36733</strain>
    </source>
</reference>
<dbReference type="PANTHER" id="PTHR45436:SF5">
    <property type="entry name" value="SENSOR HISTIDINE KINASE TRCS"/>
    <property type="match status" value="1"/>
</dbReference>
<dbReference type="Proteomes" id="UP000065220">
    <property type="component" value="Chromosome"/>
</dbReference>
<name>A0A109W395_ACTRD</name>
<dbReference type="CDD" id="cd06225">
    <property type="entry name" value="HAMP"/>
    <property type="match status" value="1"/>
</dbReference>
<keyword evidence="19" id="KW-1185">Reference proteome</keyword>
<accession>A0A109W395</accession>
<dbReference type="InterPro" id="IPR003660">
    <property type="entry name" value="HAMP_dom"/>
</dbReference>
<evidence type="ECO:0000256" key="15">
    <source>
        <dbReference type="SAM" id="Phobius"/>
    </source>
</evidence>
<dbReference type="SUPFAM" id="SSF47384">
    <property type="entry name" value="Homodimeric domain of signal transducing histidine kinase"/>
    <property type="match status" value="1"/>
</dbReference>
<dbReference type="GO" id="GO:0000155">
    <property type="term" value="F:phosphorelay sensor kinase activity"/>
    <property type="evidence" value="ECO:0007669"/>
    <property type="project" value="InterPro"/>
</dbReference>
<keyword evidence="12 15" id="KW-0472">Membrane</keyword>
<dbReference type="Pfam" id="PF00672">
    <property type="entry name" value="HAMP"/>
    <property type="match status" value="1"/>
</dbReference>
<evidence type="ECO:0000256" key="11">
    <source>
        <dbReference type="ARBA" id="ARBA00023012"/>
    </source>
</evidence>
<evidence type="ECO:0000256" key="8">
    <source>
        <dbReference type="ARBA" id="ARBA00022777"/>
    </source>
</evidence>
<keyword evidence="11" id="KW-0902">Two-component regulatory system</keyword>
<evidence type="ECO:0000313" key="19">
    <source>
        <dbReference type="Proteomes" id="UP000065220"/>
    </source>
</evidence>
<proteinExistence type="predicted"/>
<dbReference type="Gene3D" id="6.10.340.10">
    <property type="match status" value="1"/>
</dbReference>
<dbReference type="CDD" id="cd00082">
    <property type="entry name" value="HisKA"/>
    <property type="match status" value="1"/>
</dbReference>
<comment type="catalytic activity">
    <reaction evidence="1">
        <text>ATP + protein L-histidine = ADP + protein N-phospho-L-histidine.</text>
        <dbReference type="EC" id="2.7.13.3"/>
    </reaction>
</comment>
<feature type="transmembrane region" description="Helical" evidence="15">
    <location>
        <begin position="189"/>
        <end position="211"/>
    </location>
</feature>
<evidence type="ECO:0000259" key="17">
    <source>
        <dbReference type="PROSITE" id="PS50885"/>
    </source>
</evidence>
<dbReference type="InterPro" id="IPR004358">
    <property type="entry name" value="Sig_transdc_His_kin-like_C"/>
</dbReference>
<dbReference type="GO" id="GO:0005886">
    <property type="term" value="C:plasma membrane"/>
    <property type="evidence" value="ECO:0007669"/>
    <property type="project" value="UniProtKB-SubCell"/>
</dbReference>
<keyword evidence="5" id="KW-0808">Transferase</keyword>